<dbReference type="Proteomes" id="UP000885771">
    <property type="component" value="Unassembled WGS sequence"/>
</dbReference>
<protein>
    <recommendedName>
        <fullName evidence="3">Chromosome partition protein Smc</fullName>
    </recommendedName>
</protein>
<dbReference type="PROSITE" id="PS51257">
    <property type="entry name" value="PROKAR_LIPOPROTEIN"/>
    <property type="match status" value="1"/>
</dbReference>
<dbReference type="AlphaFoldDB" id="A0A7V5RND4"/>
<evidence type="ECO:0000256" key="1">
    <source>
        <dbReference type="SAM" id="Coils"/>
    </source>
</evidence>
<sequence>MKVLIAIFTVALLLTACNQRELSELSKEVEKLRRQNEMIHRQSEEKNKFVEEYATTLNEVYDNLENIRKREGLISEYSRNIEKGKQSLKDKMNSDISAIDAYIHASKSKLAALQKRFKSVEMDSRAFEKTIEKLTRQLEEKEKFIAELKDQNLALNKKVAIVQKEMAQKDLIIEEQSEQLVTAYYVIGTDEELEQKHIVEEKGGFLGFGKTIVVSSNLENSYFTSTKIDTMARITIDSPTEDIEIVSAHDPESFDLVPVEKDKTLLEIKDPRTFWKMRYLVIVTGG</sequence>
<feature type="coiled-coil region" evidence="1">
    <location>
        <begin position="124"/>
        <end position="165"/>
    </location>
</feature>
<comment type="caution">
    <text evidence="2">The sequence shown here is derived from an EMBL/GenBank/DDBJ whole genome shotgun (WGS) entry which is preliminary data.</text>
</comment>
<reference evidence="2" key="1">
    <citation type="journal article" date="2020" name="mSystems">
        <title>Genome- and Community-Level Interaction Insights into Carbon Utilization and Element Cycling Functions of Hydrothermarchaeota in Hydrothermal Sediment.</title>
        <authorList>
            <person name="Zhou Z."/>
            <person name="Liu Y."/>
            <person name="Xu W."/>
            <person name="Pan J."/>
            <person name="Luo Z.H."/>
            <person name="Li M."/>
        </authorList>
    </citation>
    <scope>NUCLEOTIDE SEQUENCE [LARGE SCALE GENOMIC DNA]</scope>
    <source>
        <strain evidence="2">HyVt-460</strain>
    </source>
</reference>
<organism evidence="2">
    <name type="scientific">Caldithrix abyssi</name>
    <dbReference type="NCBI Taxonomy" id="187145"/>
    <lineage>
        <taxon>Bacteria</taxon>
        <taxon>Pseudomonadati</taxon>
        <taxon>Calditrichota</taxon>
        <taxon>Calditrichia</taxon>
        <taxon>Calditrichales</taxon>
        <taxon>Calditrichaceae</taxon>
        <taxon>Caldithrix</taxon>
    </lineage>
</organism>
<accession>A0A7V5RND4</accession>
<proteinExistence type="predicted"/>
<dbReference type="Gene3D" id="1.20.5.340">
    <property type="match status" value="1"/>
</dbReference>
<name>A0A7V5RND4_CALAY</name>
<evidence type="ECO:0008006" key="3">
    <source>
        <dbReference type="Google" id="ProtNLM"/>
    </source>
</evidence>
<dbReference type="EMBL" id="DRLI01000077">
    <property type="protein sequence ID" value="HHM01781.1"/>
    <property type="molecule type" value="Genomic_DNA"/>
</dbReference>
<gene>
    <name evidence="2" type="ORF">ENJ15_02120</name>
</gene>
<keyword evidence="1" id="KW-0175">Coiled coil</keyword>
<feature type="coiled-coil region" evidence="1">
    <location>
        <begin position="15"/>
        <end position="70"/>
    </location>
</feature>
<evidence type="ECO:0000313" key="2">
    <source>
        <dbReference type="EMBL" id="HHM01781.1"/>
    </source>
</evidence>